<name>A0A0W0VXT3_9GAMM</name>
<keyword evidence="2" id="KW-1185">Reference proteome</keyword>
<evidence type="ECO:0000313" key="1">
    <source>
        <dbReference type="EMBL" id="KTD25108.1"/>
    </source>
</evidence>
<organism evidence="1 2">
    <name type="scientific">Legionella maceachernii</name>
    <dbReference type="NCBI Taxonomy" id="466"/>
    <lineage>
        <taxon>Bacteria</taxon>
        <taxon>Pseudomonadati</taxon>
        <taxon>Pseudomonadota</taxon>
        <taxon>Gammaproteobacteria</taxon>
        <taxon>Legionellales</taxon>
        <taxon>Legionellaceae</taxon>
        <taxon>Legionella</taxon>
    </lineage>
</organism>
<evidence type="ECO:0000313" key="2">
    <source>
        <dbReference type="Proteomes" id="UP000054908"/>
    </source>
</evidence>
<sequence>MKISVAQALLILIDYKSKFLAKQLEEKELNLQLIDNLKLQLTTLKKLYLVGAKDDESRVAIVDYLKDPILQEFEISADPEIIDNDSSRRYFETHLAYETLANHLDKLSTEELEKHLQLVKKTAPDYYSDLYDTVLGVQSHSFGDNTEREYGYYLKKLKDNEIFSDFSEESREKLIALVSSAFVAMVIADSNPKLLPLDIYGEGIYLPEERGKKVRNVNKNTPTSALGLLKTTMPIPREDEALMKKTQTFLKPSDQATYNADATWVKDNFSRLVHPFSNSISGTLLCQLRAMLKIKDTASVQGQSIYLSGDKMKTFLTVFISALLFNSGGHSLHEFVSPLELDKVKNAFTAINGFDSFDLEGLFLANNEIAFDEALKKTIEYNNQILKRAAVHGEIKQQKQSFNEQSLRAAISESPFDQDLKSNFLQQVNSNVENAKTCFDLADKLHSLIAVNKARVSGEYFSVYRQGASRHQFLEKNLIEVIRELSHGNLPVAEKLIQSTVDGLGKFKSHSLFGSQIPELAALVSIQMRLRTVIDTDHQMEIGQLSPSQVHTKALE</sequence>
<dbReference type="AlphaFoldDB" id="A0A0W0VXT3"/>
<comment type="caution">
    <text evidence="1">The sequence shown here is derived from an EMBL/GenBank/DDBJ whole genome shotgun (WGS) entry which is preliminary data.</text>
</comment>
<dbReference type="RefSeq" id="WP_058452837.1">
    <property type="nucleotide sequence ID" value="NZ_CAAAIB010000020.1"/>
</dbReference>
<dbReference type="STRING" id="466.Lmac_2086"/>
<dbReference type="OrthoDB" id="5652986at2"/>
<dbReference type="Proteomes" id="UP000054908">
    <property type="component" value="Unassembled WGS sequence"/>
</dbReference>
<dbReference type="EMBL" id="LNYL01000045">
    <property type="protein sequence ID" value="KTD25108.1"/>
    <property type="molecule type" value="Genomic_DNA"/>
</dbReference>
<proteinExistence type="predicted"/>
<accession>A0A0W0VXT3</accession>
<dbReference type="PATRIC" id="fig|466.6.peg.2212"/>
<protein>
    <submittedName>
        <fullName evidence="1">Uncharacterized protein</fullName>
    </submittedName>
</protein>
<reference evidence="1 2" key="1">
    <citation type="submission" date="2015-11" db="EMBL/GenBank/DDBJ databases">
        <title>Genomic analysis of 38 Legionella species identifies large and diverse effector repertoires.</title>
        <authorList>
            <person name="Burstein D."/>
            <person name="Amaro F."/>
            <person name="Zusman T."/>
            <person name="Lifshitz Z."/>
            <person name="Cohen O."/>
            <person name="Gilbert J.A."/>
            <person name="Pupko T."/>
            <person name="Shuman H.A."/>
            <person name="Segal G."/>
        </authorList>
    </citation>
    <scope>NUCLEOTIDE SEQUENCE [LARGE SCALE GENOMIC DNA]</scope>
    <source>
        <strain evidence="1 2">PX-1-G2-E2</strain>
    </source>
</reference>
<gene>
    <name evidence="1" type="ORF">Lmac_2086</name>
</gene>